<proteinExistence type="predicted"/>
<dbReference type="AlphaFoldDB" id="A0A4U5LRG9"/>
<name>A0A4U5LRG9_STECR</name>
<gene>
    <name evidence="1" type="ORF">L596_030012</name>
</gene>
<sequence length="85" mass="9678">MGDKPDNWILSSGGQGEDSGRVIYHKPVIVPALSGRTFDRDPGQRIASINRLNDRIQRRLSSHNFPKTVVNIFISYMKRFTTTFV</sequence>
<reference evidence="1 2" key="1">
    <citation type="journal article" date="2015" name="Genome Biol.">
        <title>Comparative genomics of Steinernema reveals deeply conserved gene regulatory networks.</title>
        <authorList>
            <person name="Dillman A.R."/>
            <person name="Macchietto M."/>
            <person name="Porter C.F."/>
            <person name="Rogers A."/>
            <person name="Williams B."/>
            <person name="Antoshechkin I."/>
            <person name="Lee M.M."/>
            <person name="Goodwin Z."/>
            <person name="Lu X."/>
            <person name="Lewis E.E."/>
            <person name="Goodrich-Blair H."/>
            <person name="Stock S.P."/>
            <person name="Adams B.J."/>
            <person name="Sternberg P.W."/>
            <person name="Mortazavi A."/>
        </authorList>
    </citation>
    <scope>NUCLEOTIDE SEQUENCE [LARGE SCALE GENOMIC DNA]</scope>
    <source>
        <strain evidence="1 2">ALL</strain>
    </source>
</reference>
<keyword evidence="2" id="KW-1185">Reference proteome</keyword>
<dbReference type="Proteomes" id="UP000298663">
    <property type="component" value="Unassembled WGS sequence"/>
</dbReference>
<comment type="caution">
    <text evidence="1">The sequence shown here is derived from an EMBL/GenBank/DDBJ whole genome shotgun (WGS) entry which is preliminary data.</text>
</comment>
<evidence type="ECO:0000313" key="2">
    <source>
        <dbReference type="Proteomes" id="UP000298663"/>
    </source>
</evidence>
<dbReference type="EMBL" id="AZBU02000013">
    <property type="protein sequence ID" value="TKR58586.1"/>
    <property type="molecule type" value="Genomic_DNA"/>
</dbReference>
<reference evidence="1 2" key="2">
    <citation type="journal article" date="2019" name="G3 (Bethesda)">
        <title>Hybrid Assembly of the Genome of the Entomopathogenic Nematode Steinernema carpocapsae Identifies the X-Chromosome.</title>
        <authorList>
            <person name="Serra L."/>
            <person name="Macchietto M."/>
            <person name="Macias-Munoz A."/>
            <person name="McGill C.J."/>
            <person name="Rodriguez I.M."/>
            <person name="Rodriguez B."/>
            <person name="Murad R."/>
            <person name="Mortazavi A."/>
        </authorList>
    </citation>
    <scope>NUCLEOTIDE SEQUENCE [LARGE SCALE GENOMIC DNA]</scope>
    <source>
        <strain evidence="1 2">ALL</strain>
    </source>
</reference>
<protein>
    <submittedName>
        <fullName evidence="1">Uncharacterized protein</fullName>
    </submittedName>
</protein>
<evidence type="ECO:0000313" key="1">
    <source>
        <dbReference type="EMBL" id="TKR58586.1"/>
    </source>
</evidence>
<accession>A0A4U5LRG9</accession>
<organism evidence="1 2">
    <name type="scientific">Steinernema carpocapsae</name>
    <name type="common">Entomopathogenic nematode</name>
    <dbReference type="NCBI Taxonomy" id="34508"/>
    <lineage>
        <taxon>Eukaryota</taxon>
        <taxon>Metazoa</taxon>
        <taxon>Ecdysozoa</taxon>
        <taxon>Nematoda</taxon>
        <taxon>Chromadorea</taxon>
        <taxon>Rhabditida</taxon>
        <taxon>Tylenchina</taxon>
        <taxon>Panagrolaimomorpha</taxon>
        <taxon>Strongyloidoidea</taxon>
        <taxon>Steinernematidae</taxon>
        <taxon>Steinernema</taxon>
    </lineage>
</organism>